<name>A0ACB8YT92_CICIN</name>
<protein>
    <submittedName>
        <fullName evidence="1">Uncharacterized protein</fullName>
    </submittedName>
</protein>
<evidence type="ECO:0000313" key="2">
    <source>
        <dbReference type="Proteomes" id="UP001055811"/>
    </source>
</evidence>
<sequence length="143" mass="16305">MGSRSILDCIKPICLFGNRNHKKRKQQPGHRDEKKDRLLKNNQLTLQDCIISSPSFNKSSPLPPVSSSKRIYPNPSFVNENVSVKTLLLGDHLNPLFENDNDDDEEKKKTKKRVSFRKPEVVDIFILTDESPASPDVQALQHL</sequence>
<proteinExistence type="predicted"/>
<comment type="caution">
    <text evidence="1">The sequence shown here is derived from an EMBL/GenBank/DDBJ whole genome shotgun (WGS) entry which is preliminary data.</text>
</comment>
<keyword evidence="2" id="KW-1185">Reference proteome</keyword>
<reference evidence="1 2" key="2">
    <citation type="journal article" date="2022" name="Mol. Ecol. Resour.">
        <title>The genomes of chicory, endive, great burdock and yacon provide insights into Asteraceae paleo-polyploidization history and plant inulin production.</title>
        <authorList>
            <person name="Fan W."/>
            <person name="Wang S."/>
            <person name="Wang H."/>
            <person name="Wang A."/>
            <person name="Jiang F."/>
            <person name="Liu H."/>
            <person name="Zhao H."/>
            <person name="Xu D."/>
            <person name="Zhang Y."/>
        </authorList>
    </citation>
    <scope>NUCLEOTIDE SEQUENCE [LARGE SCALE GENOMIC DNA]</scope>
    <source>
        <strain evidence="2">cv. Punajuju</strain>
        <tissue evidence="1">Leaves</tissue>
    </source>
</reference>
<dbReference type="EMBL" id="CM042017">
    <property type="protein sequence ID" value="KAI3688497.1"/>
    <property type="molecule type" value="Genomic_DNA"/>
</dbReference>
<gene>
    <name evidence="1" type="ORF">L2E82_46117</name>
</gene>
<accession>A0ACB8YT92</accession>
<reference evidence="2" key="1">
    <citation type="journal article" date="2022" name="Mol. Ecol. Resour.">
        <title>The genomes of chicory, endive, great burdock and yacon provide insights into Asteraceae palaeo-polyploidization history and plant inulin production.</title>
        <authorList>
            <person name="Fan W."/>
            <person name="Wang S."/>
            <person name="Wang H."/>
            <person name="Wang A."/>
            <person name="Jiang F."/>
            <person name="Liu H."/>
            <person name="Zhao H."/>
            <person name="Xu D."/>
            <person name="Zhang Y."/>
        </authorList>
    </citation>
    <scope>NUCLEOTIDE SEQUENCE [LARGE SCALE GENOMIC DNA]</scope>
    <source>
        <strain evidence="2">cv. Punajuju</strain>
    </source>
</reference>
<organism evidence="1 2">
    <name type="scientific">Cichorium intybus</name>
    <name type="common">Chicory</name>
    <dbReference type="NCBI Taxonomy" id="13427"/>
    <lineage>
        <taxon>Eukaryota</taxon>
        <taxon>Viridiplantae</taxon>
        <taxon>Streptophyta</taxon>
        <taxon>Embryophyta</taxon>
        <taxon>Tracheophyta</taxon>
        <taxon>Spermatophyta</taxon>
        <taxon>Magnoliopsida</taxon>
        <taxon>eudicotyledons</taxon>
        <taxon>Gunneridae</taxon>
        <taxon>Pentapetalae</taxon>
        <taxon>asterids</taxon>
        <taxon>campanulids</taxon>
        <taxon>Asterales</taxon>
        <taxon>Asteraceae</taxon>
        <taxon>Cichorioideae</taxon>
        <taxon>Cichorieae</taxon>
        <taxon>Cichoriinae</taxon>
        <taxon>Cichorium</taxon>
    </lineage>
</organism>
<evidence type="ECO:0000313" key="1">
    <source>
        <dbReference type="EMBL" id="KAI3688497.1"/>
    </source>
</evidence>
<dbReference type="Proteomes" id="UP001055811">
    <property type="component" value="Linkage Group LG09"/>
</dbReference>